<reference evidence="2" key="2">
    <citation type="submission" date="2021-08" db="EMBL/GenBank/DDBJ databases">
        <authorList>
            <person name="Tani A."/>
            <person name="Ola A."/>
            <person name="Ogura Y."/>
            <person name="Katsura K."/>
            <person name="Hayashi T."/>
        </authorList>
    </citation>
    <scope>NUCLEOTIDE SEQUENCE</scope>
    <source>
        <strain evidence="2">DSM 23632</strain>
    </source>
</reference>
<organism evidence="2 3">
    <name type="scientific">Methylobacterium trifolii</name>
    <dbReference type="NCBI Taxonomy" id="1003092"/>
    <lineage>
        <taxon>Bacteria</taxon>
        <taxon>Pseudomonadati</taxon>
        <taxon>Pseudomonadota</taxon>
        <taxon>Alphaproteobacteria</taxon>
        <taxon>Hyphomicrobiales</taxon>
        <taxon>Methylobacteriaceae</taxon>
        <taxon>Methylobacterium</taxon>
    </lineage>
</organism>
<accession>A0ABQ4U4W2</accession>
<feature type="transmembrane region" description="Helical" evidence="1">
    <location>
        <begin position="20"/>
        <end position="41"/>
    </location>
</feature>
<proteinExistence type="predicted"/>
<name>A0ABQ4U4W2_9HYPH</name>
<dbReference type="RefSeq" id="WP_238184364.1">
    <property type="nucleotide sequence ID" value="NZ_BPRB01000246.1"/>
</dbReference>
<gene>
    <name evidence="2" type="ORF">MPOCJGCO_3932</name>
</gene>
<dbReference type="Proteomes" id="UP001055057">
    <property type="component" value="Unassembled WGS sequence"/>
</dbReference>
<evidence type="ECO:0000313" key="2">
    <source>
        <dbReference type="EMBL" id="GJE61806.1"/>
    </source>
</evidence>
<evidence type="ECO:0000256" key="1">
    <source>
        <dbReference type="SAM" id="Phobius"/>
    </source>
</evidence>
<keyword evidence="1" id="KW-0812">Transmembrane</keyword>
<keyword evidence="3" id="KW-1185">Reference proteome</keyword>
<dbReference type="EMBL" id="BPRB01000246">
    <property type="protein sequence ID" value="GJE61806.1"/>
    <property type="molecule type" value="Genomic_DNA"/>
</dbReference>
<sequence>MRRTDGSDGAGPMNPGIDWGSLLVGALALALGAALLVSPNFSELIFKRNRRADAWSAVIGSTGPRFEPRIIAGCLAVLVGFGLLWVGFHPKA</sequence>
<keyword evidence="1" id="KW-1133">Transmembrane helix</keyword>
<evidence type="ECO:0000313" key="3">
    <source>
        <dbReference type="Proteomes" id="UP001055057"/>
    </source>
</evidence>
<reference evidence="2" key="1">
    <citation type="journal article" date="2021" name="Front. Microbiol.">
        <title>Comprehensive Comparative Genomics and Phenotyping of Methylobacterium Species.</title>
        <authorList>
            <person name="Alessa O."/>
            <person name="Ogura Y."/>
            <person name="Fujitani Y."/>
            <person name="Takami H."/>
            <person name="Hayashi T."/>
            <person name="Sahin N."/>
            <person name="Tani A."/>
        </authorList>
    </citation>
    <scope>NUCLEOTIDE SEQUENCE</scope>
    <source>
        <strain evidence="2">DSM 23632</strain>
    </source>
</reference>
<feature type="transmembrane region" description="Helical" evidence="1">
    <location>
        <begin position="70"/>
        <end position="88"/>
    </location>
</feature>
<keyword evidence="1" id="KW-0472">Membrane</keyword>
<protein>
    <submittedName>
        <fullName evidence="2">Uncharacterized protein</fullName>
    </submittedName>
</protein>
<comment type="caution">
    <text evidence="2">The sequence shown here is derived from an EMBL/GenBank/DDBJ whole genome shotgun (WGS) entry which is preliminary data.</text>
</comment>